<keyword evidence="1" id="KW-0175">Coiled coil</keyword>
<reference evidence="2" key="1">
    <citation type="journal article" date="2015" name="Nature">
        <title>Complex archaea that bridge the gap between prokaryotes and eukaryotes.</title>
        <authorList>
            <person name="Spang A."/>
            <person name="Saw J.H."/>
            <person name="Jorgensen S.L."/>
            <person name="Zaremba-Niedzwiedzka K."/>
            <person name="Martijn J."/>
            <person name="Lind A.E."/>
            <person name="van Eijk R."/>
            <person name="Schleper C."/>
            <person name="Guy L."/>
            <person name="Ettema T.J."/>
        </authorList>
    </citation>
    <scope>NUCLEOTIDE SEQUENCE</scope>
</reference>
<proteinExistence type="predicted"/>
<feature type="non-terminal residue" evidence="2">
    <location>
        <position position="87"/>
    </location>
</feature>
<comment type="caution">
    <text evidence="2">The sequence shown here is derived from an EMBL/GenBank/DDBJ whole genome shotgun (WGS) entry which is preliminary data.</text>
</comment>
<feature type="coiled-coil region" evidence="1">
    <location>
        <begin position="51"/>
        <end position="78"/>
    </location>
</feature>
<gene>
    <name evidence="2" type="ORF">LCGC14_2725950</name>
</gene>
<dbReference type="AlphaFoldDB" id="A0A0F9C0E8"/>
<organism evidence="2">
    <name type="scientific">marine sediment metagenome</name>
    <dbReference type="NCBI Taxonomy" id="412755"/>
    <lineage>
        <taxon>unclassified sequences</taxon>
        <taxon>metagenomes</taxon>
        <taxon>ecological metagenomes</taxon>
    </lineage>
</organism>
<evidence type="ECO:0000256" key="1">
    <source>
        <dbReference type="SAM" id="Coils"/>
    </source>
</evidence>
<evidence type="ECO:0000313" key="2">
    <source>
        <dbReference type="EMBL" id="KKK90151.1"/>
    </source>
</evidence>
<sequence length="87" mass="10398">MTLNSVQSYLIAFPLLLIMSRFTKSLEEKAEFLASIPKREQWDKSIPSIVRREIALTVDQIKRLKEKHEEQFRRLLRIECYVDTDLM</sequence>
<protein>
    <submittedName>
        <fullName evidence="2">Uncharacterized protein</fullName>
    </submittedName>
</protein>
<name>A0A0F9C0E8_9ZZZZ</name>
<accession>A0A0F9C0E8</accession>
<dbReference type="EMBL" id="LAZR01049221">
    <property type="protein sequence ID" value="KKK90151.1"/>
    <property type="molecule type" value="Genomic_DNA"/>
</dbReference>